<evidence type="ECO:0000256" key="7">
    <source>
        <dbReference type="ARBA" id="ARBA00022553"/>
    </source>
</evidence>
<dbReference type="SUPFAM" id="SSF54675">
    <property type="entry name" value="Nicotinate/Quinolinate PRTase N-terminal domain-like"/>
    <property type="match status" value="1"/>
</dbReference>
<dbReference type="WBParaSite" id="TREG1_37440.1">
    <property type="protein sequence ID" value="TREG1_37440.1"/>
    <property type="gene ID" value="TREG1_37440"/>
</dbReference>
<dbReference type="EC" id="6.3.4.21" evidence="5 16"/>
<protein>
    <recommendedName>
        <fullName evidence="6 16">Nicotinate phosphoribosyltransferase</fullName>
        <ecNumber evidence="5 16">6.3.4.21</ecNumber>
    </recommendedName>
</protein>
<keyword evidence="11" id="KW-0479">Metal-binding</keyword>
<dbReference type="Gene3D" id="3.20.20.70">
    <property type="entry name" value="Aldolase class I"/>
    <property type="match status" value="2"/>
</dbReference>
<comment type="catalytic activity">
    <reaction evidence="15 16">
        <text>5-phospho-alpha-D-ribose 1-diphosphate + nicotinate + ATP + H2O = nicotinate beta-D-ribonucleotide + ADP + phosphate + diphosphate</text>
        <dbReference type="Rhea" id="RHEA:36163"/>
        <dbReference type="ChEBI" id="CHEBI:15377"/>
        <dbReference type="ChEBI" id="CHEBI:30616"/>
        <dbReference type="ChEBI" id="CHEBI:32544"/>
        <dbReference type="ChEBI" id="CHEBI:33019"/>
        <dbReference type="ChEBI" id="CHEBI:43474"/>
        <dbReference type="ChEBI" id="CHEBI:57502"/>
        <dbReference type="ChEBI" id="CHEBI:58017"/>
        <dbReference type="ChEBI" id="CHEBI:456216"/>
        <dbReference type="EC" id="6.3.4.21"/>
    </reaction>
</comment>
<evidence type="ECO:0000256" key="3">
    <source>
        <dbReference type="ARBA" id="ARBA00004952"/>
    </source>
</evidence>
<dbReference type="AlphaFoldDB" id="A0AA85JI77"/>
<evidence type="ECO:0000256" key="12">
    <source>
        <dbReference type="ARBA" id="ARBA00022842"/>
    </source>
</evidence>
<dbReference type="GO" id="GO:0046872">
    <property type="term" value="F:metal ion binding"/>
    <property type="evidence" value="ECO:0007669"/>
    <property type="project" value="UniProtKB-KW"/>
</dbReference>
<dbReference type="InterPro" id="IPR040727">
    <property type="entry name" value="NAPRTase_N"/>
</dbReference>
<dbReference type="CDD" id="cd01570">
    <property type="entry name" value="NAPRTase_A"/>
    <property type="match status" value="1"/>
</dbReference>
<dbReference type="PANTHER" id="PTHR11098:SF1">
    <property type="entry name" value="NICOTINATE PHOSPHORIBOSYLTRANSFERASE"/>
    <property type="match status" value="1"/>
</dbReference>
<dbReference type="Gene3D" id="3.20.140.10">
    <property type="entry name" value="nicotinate phosphoribosyltransferase"/>
    <property type="match status" value="2"/>
</dbReference>
<evidence type="ECO:0000256" key="1">
    <source>
        <dbReference type="ARBA" id="ARBA00001936"/>
    </source>
</evidence>
<dbReference type="InterPro" id="IPR036068">
    <property type="entry name" value="Nicotinate_pribotase-like_C"/>
</dbReference>
<dbReference type="PANTHER" id="PTHR11098">
    <property type="entry name" value="NICOTINATE PHOSPHORIBOSYLTRANSFERASE"/>
    <property type="match status" value="1"/>
</dbReference>
<comment type="cofactor">
    <cofactor evidence="2">
        <name>Mg(2+)</name>
        <dbReference type="ChEBI" id="CHEBI:18420"/>
    </cofactor>
</comment>
<dbReference type="NCBIfam" id="TIGR01513">
    <property type="entry name" value="NAPRTase_put"/>
    <property type="match status" value="1"/>
</dbReference>
<dbReference type="GO" id="GO:0004516">
    <property type="term" value="F:nicotinate phosphoribosyltransferase activity"/>
    <property type="evidence" value="ECO:0007669"/>
    <property type="project" value="UniProtKB-UniRule"/>
</dbReference>
<reference evidence="19" key="1">
    <citation type="submission" date="2022-06" db="EMBL/GenBank/DDBJ databases">
        <authorList>
            <person name="Berger JAMES D."/>
            <person name="Berger JAMES D."/>
        </authorList>
    </citation>
    <scope>NUCLEOTIDE SEQUENCE [LARGE SCALE GENOMIC DNA]</scope>
</reference>
<dbReference type="GO" id="GO:0016740">
    <property type="term" value="F:transferase activity"/>
    <property type="evidence" value="ECO:0007669"/>
    <property type="project" value="UniProtKB-KW"/>
</dbReference>
<evidence type="ECO:0000256" key="4">
    <source>
        <dbReference type="ARBA" id="ARBA00010897"/>
    </source>
</evidence>
<evidence type="ECO:0000259" key="17">
    <source>
        <dbReference type="Pfam" id="PF17767"/>
    </source>
</evidence>
<evidence type="ECO:0000313" key="19">
    <source>
        <dbReference type="Proteomes" id="UP000050795"/>
    </source>
</evidence>
<keyword evidence="12" id="KW-0460">Magnesium</keyword>
<proteinExistence type="inferred from homology"/>
<evidence type="ECO:0000256" key="15">
    <source>
        <dbReference type="ARBA" id="ARBA00048668"/>
    </source>
</evidence>
<dbReference type="InterPro" id="IPR041619">
    <property type="entry name" value="NAPRTase_C"/>
</dbReference>
<dbReference type="FunFam" id="3.20.20.70:FF:000155">
    <property type="entry name" value="Nicotinate phosphoribosyltransferase"/>
    <property type="match status" value="1"/>
</dbReference>
<feature type="domain" description="Nicotinate phosphoribosyltransferase C-terminal" evidence="18">
    <location>
        <begin position="421"/>
        <end position="530"/>
    </location>
</feature>
<dbReference type="Proteomes" id="UP000050795">
    <property type="component" value="Unassembled WGS sequence"/>
</dbReference>
<evidence type="ECO:0000256" key="14">
    <source>
        <dbReference type="ARBA" id="ARBA00023426"/>
    </source>
</evidence>
<dbReference type="Pfam" id="PF17956">
    <property type="entry name" value="NAPRTase_C"/>
    <property type="match status" value="1"/>
</dbReference>
<name>A0AA85JI77_TRIRE</name>
<organism evidence="19 20">
    <name type="scientific">Trichobilharzia regenti</name>
    <name type="common">Nasal bird schistosome</name>
    <dbReference type="NCBI Taxonomy" id="157069"/>
    <lineage>
        <taxon>Eukaryota</taxon>
        <taxon>Metazoa</taxon>
        <taxon>Spiralia</taxon>
        <taxon>Lophotrochozoa</taxon>
        <taxon>Platyhelminthes</taxon>
        <taxon>Trematoda</taxon>
        <taxon>Digenea</taxon>
        <taxon>Strigeidida</taxon>
        <taxon>Schistosomatoidea</taxon>
        <taxon>Schistosomatidae</taxon>
        <taxon>Trichobilharzia</taxon>
    </lineage>
</organism>
<reference evidence="20" key="2">
    <citation type="submission" date="2023-11" db="UniProtKB">
        <authorList>
            <consortium name="WormBaseParasite"/>
        </authorList>
    </citation>
    <scope>IDENTIFICATION</scope>
</reference>
<comment type="similarity">
    <text evidence="4 16">Belongs to the NAPRTase family.</text>
</comment>
<evidence type="ECO:0000256" key="5">
    <source>
        <dbReference type="ARBA" id="ARBA00013236"/>
    </source>
</evidence>
<evidence type="ECO:0000259" key="18">
    <source>
        <dbReference type="Pfam" id="PF17956"/>
    </source>
</evidence>
<dbReference type="GO" id="GO:0034355">
    <property type="term" value="P:NAD+ biosynthetic process via the salvage pathway"/>
    <property type="evidence" value="ECO:0007669"/>
    <property type="project" value="TreeGrafter"/>
</dbReference>
<comment type="function">
    <text evidence="14">Catalyzes the first step in the biosynthesis of NAD from nicotinic acid, the ATP-dependent synthesis of beta-nicotinate D-ribonucleotide from nicotinate and 5-phospho-D-ribose 1-phosphate. Helps prevent cellular oxidative stress via its role in NAD biosynthesis.</text>
</comment>
<evidence type="ECO:0000313" key="20">
    <source>
        <dbReference type="WBParaSite" id="TREG1_37440.1"/>
    </source>
</evidence>
<dbReference type="Pfam" id="PF17767">
    <property type="entry name" value="NAPRTase_N"/>
    <property type="match status" value="1"/>
</dbReference>
<dbReference type="SUPFAM" id="SSF51690">
    <property type="entry name" value="Nicotinate/Quinolinate PRTase C-terminal domain-like"/>
    <property type="match status" value="1"/>
</dbReference>
<evidence type="ECO:0000256" key="6">
    <source>
        <dbReference type="ARBA" id="ARBA00021569"/>
    </source>
</evidence>
<evidence type="ECO:0000256" key="9">
    <source>
        <dbReference type="ARBA" id="ARBA00022642"/>
    </source>
</evidence>
<keyword evidence="10 16" id="KW-0808">Transferase</keyword>
<evidence type="ECO:0000256" key="16">
    <source>
        <dbReference type="RuleBase" id="RU365100"/>
    </source>
</evidence>
<keyword evidence="8 16" id="KW-0436">Ligase</keyword>
<dbReference type="InterPro" id="IPR007229">
    <property type="entry name" value="Nic_PRibTrfase-Fam"/>
</dbReference>
<evidence type="ECO:0000256" key="11">
    <source>
        <dbReference type="ARBA" id="ARBA00022723"/>
    </source>
</evidence>
<comment type="pathway">
    <text evidence="3 16">Cofactor biosynthesis; NAD(+) biosynthesis; nicotinate D-ribonucleotide from nicotinate: step 1/1.</text>
</comment>
<keyword evidence="9 16" id="KW-0662">Pyridine nucleotide biosynthesis</keyword>
<sequence length="545" mass="61480">MSYARIGSHFGVIQPLFTDYYELTMSYGYWKAGKTNDLATFELFFRKNPFNGEFTIFAGLQDCVDYLSSFKFTKEDIDYLKTIMPSTVEPDFFDYLLNIDANELSLWSVEECCVVFPKVPIMLNYASLIATNAARFRLACGSNIKLYEFGLRRAQGPDGALSASKYSYLGGCDGTSNVLAGKIYGIPVVGTNAHSFISAFQGSCMYEEGIKESEKLIGKANGLDSSHNNLQNSTDQPMKLTEFLKRCWHWSVTLSHLLKYQSDQIHPGELTAFANFAIAFPTKFIGLLDTYNVIKSGLPNFCAVALALHEYGYQAIGVRIDSGDLPYLSLESRKAFALISSYYKLPWFLKLQILVSNDLNEDTLHSINQQDHSIDAYCVGTHLVTCQKQPALGCVYKLVEINGTPTMKLSADFEKLTLPGRKTVYRLYSKQGEALLDLMKTSHEKAPKANERILCRHPNQASKRVFVVPGRVEEMLKLYWSCGKVVRQLLTLNEARQHGVHELDTLRSDYKRIVKPTSYKVSVSDELYQFTQELWLSMTPIGEIS</sequence>
<keyword evidence="19" id="KW-1185">Reference proteome</keyword>
<feature type="domain" description="Nicotinate phosphoribosyltransferase N-terminal" evidence="17">
    <location>
        <begin position="16"/>
        <end position="130"/>
    </location>
</feature>
<evidence type="ECO:0000256" key="13">
    <source>
        <dbReference type="ARBA" id="ARBA00023211"/>
    </source>
</evidence>
<keyword evidence="13" id="KW-0464">Manganese</keyword>
<evidence type="ECO:0000256" key="2">
    <source>
        <dbReference type="ARBA" id="ARBA00001946"/>
    </source>
</evidence>
<evidence type="ECO:0000256" key="10">
    <source>
        <dbReference type="ARBA" id="ARBA00022679"/>
    </source>
</evidence>
<dbReference type="GO" id="GO:0005829">
    <property type="term" value="C:cytosol"/>
    <property type="evidence" value="ECO:0007669"/>
    <property type="project" value="TreeGrafter"/>
</dbReference>
<dbReference type="PIRSF" id="PIRSF000484">
    <property type="entry name" value="NAPRT"/>
    <property type="match status" value="1"/>
</dbReference>
<dbReference type="InterPro" id="IPR006405">
    <property type="entry name" value="Nic_PRibTrfase_pncB"/>
</dbReference>
<comment type="PTM">
    <text evidence="16">Transiently phosphorylated on a His residue during the reaction cycle. Phosphorylation strongly increases the affinity for substrates and increases the rate of nicotinate D-ribonucleotide production. Dephosphorylation regenerates the low-affinity form of the enzyme, leading to product release.</text>
</comment>
<evidence type="ECO:0000256" key="8">
    <source>
        <dbReference type="ARBA" id="ARBA00022598"/>
    </source>
</evidence>
<accession>A0AA85JI77</accession>
<comment type="cofactor">
    <cofactor evidence="1">
        <name>Mn(2+)</name>
        <dbReference type="ChEBI" id="CHEBI:29035"/>
    </cofactor>
</comment>
<keyword evidence="7" id="KW-0597">Phosphoprotein</keyword>
<dbReference type="InterPro" id="IPR013785">
    <property type="entry name" value="Aldolase_TIM"/>
</dbReference>